<dbReference type="AlphaFoldDB" id="A0A168CN61"/>
<protein>
    <recommendedName>
        <fullName evidence="3">Heat-labile enterotoxin IIB, A chain</fullName>
    </recommendedName>
</protein>
<reference evidence="1 2" key="1">
    <citation type="journal article" date="2016" name="Genome Biol. Evol.">
        <title>Divergent and convergent evolution of fungal pathogenicity.</title>
        <authorList>
            <person name="Shang Y."/>
            <person name="Xiao G."/>
            <person name="Zheng P."/>
            <person name="Cen K."/>
            <person name="Zhan S."/>
            <person name="Wang C."/>
        </authorList>
    </citation>
    <scope>NUCLEOTIDE SEQUENCE [LARGE SCALE GENOMIC DNA]</scope>
    <source>
        <strain evidence="1 2">ARSEF 2679</strain>
    </source>
</reference>
<proteinExistence type="predicted"/>
<keyword evidence="2" id="KW-1185">Reference proteome</keyword>
<dbReference type="GeneID" id="30018426"/>
<evidence type="ECO:0008006" key="3">
    <source>
        <dbReference type="Google" id="ProtNLM"/>
    </source>
</evidence>
<gene>
    <name evidence="1" type="ORF">ISF_02134</name>
</gene>
<dbReference type="RefSeq" id="XP_018707464.1">
    <property type="nucleotide sequence ID" value="XM_018845741.1"/>
</dbReference>
<dbReference type="OrthoDB" id="4862463at2759"/>
<name>A0A168CN61_CORFA</name>
<comment type="caution">
    <text evidence="1">The sequence shown here is derived from an EMBL/GenBank/DDBJ whole genome shotgun (WGS) entry which is preliminary data.</text>
</comment>
<organism evidence="1 2">
    <name type="scientific">Cordyceps fumosorosea (strain ARSEF 2679)</name>
    <name type="common">Isaria fumosorosea</name>
    <dbReference type="NCBI Taxonomy" id="1081104"/>
    <lineage>
        <taxon>Eukaryota</taxon>
        <taxon>Fungi</taxon>
        <taxon>Dikarya</taxon>
        <taxon>Ascomycota</taxon>
        <taxon>Pezizomycotina</taxon>
        <taxon>Sordariomycetes</taxon>
        <taxon>Hypocreomycetidae</taxon>
        <taxon>Hypocreales</taxon>
        <taxon>Cordycipitaceae</taxon>
        <taxon>Cordyceps</taxon>
    </lineage>
</organism>
<dbReference type="EMBL" id="AZHB01000003">
    <property type="protein sequence ID" value="OAA71583.1"/>
    <property type="molecule type" value="Genomic_DNA"/>
</dbReference>
<dbReference type="STRING" id="1081104.A0A168CN61"/>
<evidence type="ECO:0000313" key="2">
    <source>
        <dbReference type="Proteomes" id="UP000076744"/>
    </source>
</evidence>
<dbReference type="Proteomes" id="UP000076744">
    <property type="component" value="Unassembled WGS sequence"/>
</dbReference>
<evidence type="ECO:0000313" key="1">
    <source>
        <dbReference type="EMBL" id="OAA71583.1"/>
    </source>
</evidence>
<sequence>MNEGTCSVCAEPALASLMARQDGEDDEAILATEGLAECEELYQMDNAIDPEARAELESGSNAPSLNCRWIVSELLDLAVDKLIKPHLPPKGIQGRAENDCDRARTLLAQMPKSPKGDTPTQIDRPPTAKTATEMTVVDICKNSPLNPPCTTVDAPYGECVTVPADYQNQISGVKPHKSSAVCRFYSKATCKGQYFEVNKGTSLWSEKPADTKGTDLQQPPSAFNDKVASVKCSPEEPAPPPSNLRWIWSSKTQPELCARLDQLSFVFEIGDATRAGTYDRVKMDFGGAGVAPHVIADKPATSDKISSTIDMMKTFGKKTVALDSIQTIRILDQELNFQSGDGWDLKGFKLQGRCVGSGLTVYLDKFYPVDKTLQVDTNGDNSDPYSKDWEVWSGDVKVDDWVTRPLCSHFKEMRVYLHLQNWNYAGTNNALYANVGQGKFLIADKPSLNQEFNAPVDLQKAYKGKDVAVTKVGNVAISSEGGNDAAAPEEVTVFGECAGAEGSKETTLSVKQTFSEWLYDGKNFTVDITPDKWVKA</sequence>
<accession>A0A168CN61</accession>